<name>A0A3E0DIJ2_9BACT</name>
<reference evidence="1 2" key="1">
    <citation type="submission" date="2018-08" db="EMBL/GenBank/DDBJ databases">
        <title>Genomic Encyclopedia of Archaeal and Bacterial Type Strains, Phase II (KMG-II): from individual species to whole genera.</title>
        <authorList>
            <person name="Goeker M."/>
        </authorList>
    </citation>
    <scope>NUCLEOTIDE SEQUENCE [LARGE SCALE GENOMIC DNA]</scope>
    <source>
        <strain evidence="1 2">DSM 15986</strain>
    </source>
</reference>
<dbReference type="RefSeq" id="WP_086544113.1">
    <property type="nucleotide sequence ID" value="NZ_MSSW01000115.1"/>
</dbReference>
<keyword evidence="2" id="KW-1185">Reference proteome</keyword>
<evidence type="ECO:0000313" key="2">
    <source>
        <dbReference type="Proteomes" id="UP000256405"/>
    </source>
</evidence>
<comment type="caution">
    <text evidence="1">The sequence shown here is derived from an EMBL/GenBank/DDBJ whole genome shotgun (WGS) entry which is preliminary data.</text>
</comment>
<sequence length="227" mass="25650">MDIAGIFGVIRRRVVGLIDPSEHYVFAHLDDTLFRKKGKKVFGGRWLRDPLGPAFQTNLIWGQRFIQLSLSCFTKMGAVQARAIPIVYHCPTERKPGKGSEQKDWEQFKETQKKSKLSVMGAERIRLLRENLDQDGFSDKELVISVDGSDTNEVVLKKIPPNATLIGRIRKDASLYLLPEPRPVGKGRKKVYGEALPTPVQIRQSEEYSWQTVQAWAAGKGMTLSLK</sequence>
<dbReference type="EMBL" id="QUNF01000021">
    <property type="protein sequence ID" value="REG82501.1"/>
    <property type="molecule type" value="Genomic_DNA"/>
</dbReference>
<gene>
    <name evidence="1" type="ORF">C8N25_12132</name>
</gene>
<dbReference type="OrthoDB" id="7327264at2"/>
<dbReference type="AlphaFoldDB" id="A0A3E0DIJ2"/>
<organism evidence="1 2">
    <name type="scientific">Algoriphagus antarcticus</name>
    <dbReference type="NCBI Taxonomy" id="238540"/>
    <lineage>
        <taxon>Bacteria</taxon>
        <taxon>Pseudomonadati</taxon>
        <taxon>Bacteroidota</taxon>
        <taxon>Cytophagia</taxon>
        <taxon>Cytophagales</taxon>
        <taxon>Cyclobacteriaceae</taxon>
        <taxon>Algoriphagus</taxon>
    </lineage>
</organism>
<protein>
    <recommendedName>
        <fullName evidence="3">DDE superfamily endonuclease</fullName>
    </recommendedName>
</protein>
<dbReference type="Proteomes" id="UP000256405">
    <property type="component" value="Unassembled WGS sequence"/>
</dbReference>
<evidence type="ECO:0000313" key="1">
    <source>
        <dbReference type="EMBL" id="REG82501.1"/>
    </source>
</evidence>
<accession>A0A3E0DIJ2</accession>
<evidence type="ECO:0008006" key="3">
    <source>
        <dbReference type="Google" id="ProtNLM"/>
    </source>
</evidence>
<proteinExistence type="predicted"/>